<dbReference type="Pfam" id="PF04117">
    <property type="entry name" value="Mpv17_PMP22"/>
    <property type="match status" value="1"/>
</dbReference>
<evidence type="ECO:0000256" key="5">
    <source>
        <dbReference type="ARBA" id="ARBA00023136"/>
    </source>
</evidence>
<dbReference type="PANTHER" id="PTHR11266">
    <property type="entry name" value="PEROXISOMAL MEMBRANE PROTEIN 2, PXMP2 MPV17"/>
    <property type="match status" value="1"/>
</dbReference>
<evidence type="ECO:0000256" key="1">
    <source>
        <dbReference type="ARBA" id="ARBA00004141"/>
    </source>
</evidence>
<keyword evidence="3" id="KW-0812">Transmembrane</keyword>
<comment type="caution">
    <text evidence="8">The sequence shown here is derived from an EMBL/GenBank/DDBJ whole genome shotgun (WGS) entry which is preliminary data.</text>
</comment>
<keyword evidence="9" id="KW-1185">Reference proteome</keyword>
<gene>
    <name evidence="8" type="ORF">JMJ35_010297</name>
</gene>
<comment type="similarity">
    <text evidence="2 6">Belongs to the peroxisomal membrane protein PXMP2/4 family.</text>
</comment>
<dbReference type="GO" id="GO:0005778">
    <property type="term" value="C:peroxisomal membrane"/>
    <property type="evidence" value="ECO:0007669"/>
    <property type="project" value="TreeGrafter"/>
</dbReference>
<feature type="signal peptide" evidence="7">
    <location>
        <begin position="1"/>
        <end position="28"/>
    </location>
</feature>
<accession>A0AA39QST8</accession>
<evidence type="ECO:0000313" key="8">
    <source>
        <dbReference type="EMBL" id="KAK0507259.1"/>
    </source>
</evidence>
<name>A0AA39QST8_9LECA</name>
<keyword evidence="5" id="KW-0472">Membrane</keyword>
<dbReference type="AlphaFoldDB" id="A0AA39QST8"/>
<comment type="subcellular location">
    <subcellularLocation>
        <location evidence="1">Membrane</location>
        <topology evidence="1">Multi-pass membrane protein</topology>
    </subcellularLocation>
</comment>
<organism evidence="8 9">
    <name type="scientific">Cladonia borealis</name>
    <dbReference type="NCBI Taxonomy" id="184061"/>
    <lineage>
        <taxon>Eukaryota</taxon>
        <taxon>Fungi</taxon>
        <taxon>Dikarya</taxon>
        <taxon>Ascomycota</taxon>
        <taxon>Pezizomycotina</taxon>
        <taxon>Lecanoromycetes</taxon>
        <taxon>OSLEUM clade</taxon>
        <taxon>Lecanoromycetidae</taxon>
        <taxon>Lecanorales</taxon>
        <taxon>Lecanorineae</taxon>
        <taxon>Cladoniaceae</taxon>
        <taxon>Cladonia</taxon>
    </lineage>
</organism>
<protein>
    <submittedName>
        <fullName evidence="8">Uncharacterized protein</fullName>
    </submittedName>
</protein>
<evidence type="ECO:0000313" key="9">
    <source>
        <dbReference type="Proteomes" id="UP001166286"/>
    </source>
</evidence>
<evidence type="ECO:0000256" key="4">
    <source>
        <dbReference type="ARBA" id="ARBA00022989"/>
    </source>
</evidence>
<evidence type="ECO:0000256" key="6">
    <source>
        <dbReference type="RuleBase" id="RU363053"/>
    </source>
</evidence>
<dbReference type="PANTHER" id="PTHR11266:SF80">
    <property type="entry name" value="PEROXISOMAL MEMBRANE PROTEIN 2"/>
    <property type="match status" value="1"/>
</dbReference>
<sequence>MPSPVVSATLQATVLTLCSLLIARFLTSSPPPNIPALLIYTLISTPPNFWWQEHIEKKFPGYTLGKVEVDDGGKGVEVEKKLNVANTLIKLGLDQTVASIVNVVAYIGLTRLLSGVPAVECLDAVRKQTWPIMKAGYKLWPAVNLIQHVFIPVEQKVLVGSLVGLGWGVYLALFAA</sequence>
<evidence type="ECO:0000256" key="3">
    <source>
        <dbReference type="ARBA" id="ARBA00022692"/>
    </source>
</evidence>
<reference evidence="8" key="1">
    <citation type="submission" date="2023-03" db="EMBL/GenBank/DDBJ databases">
        <title>Complete genome of Cladonia borealis.</title>
        <authorList>
            <person name="Park H."/>
        </authorList>
    </citation>
    <scope>NUCLEOTIDE SEQUENCE</scope>
    <source>
        <strain evidence="8">ANT050790</strain>
    </source>
</reference>
<feature type="chain" id="PRO_5041342044" evidence="7">
    <location>
        <begin position="29"/>
        <end position="176"/>
    </location>
</feature>
<dbReference type="InterPro" id="IPR007248">
    <property type="entry name" value="Mpv17_PMP22"/>
</dbReference>
<evidence type="ECO:0000256" key="7">
    <source>
        <dbReference type="SAM" id="SignalP"/>
    </source>
</evidence>
<keyword evidence="4" id="KW-1133">Transmembrane helix</keyword>
<dbReference type="EMBL" id="JAFEKC020000024">
    <property type="protein sequence ID" value="KAK0507259.1"/>
    <property type="molecule type" value="Genomic_DNA"/>
</dbReference>
<evidence type="ECO:0000256" key="2">
    <source>
        <dbReference type="ARBA" id="ARBA00006824"/>
    </source>
</evidence>
<proteinExistence type="inferred from homology"/>
<dbReference type="Proteomes" id="UP001166286">
    <property type="component" value="Unassembled WGS sequence"/>
</dbReference>
<keyword evidence="7" id="KW-0732">Signal</keyword>